<keyword evidence="2" id="KW-0238">DNA-binding</keyword>
<proteinExistence type="predicted"/>
<keyword evidence="6" id="KW-1185">Reference proteome</keyword>
<dbReference type="OrthoDB" id="9798651at2"/>
<dbReference type="Gene3D" id="1.10.10.10">
    <property type="entry name" value="Winged helix-like DNA-binding domain superfamily/Winged helix DNA-binding domain"/>
    <property type="match status" value="1"/>
</dbReference>
<dbReference type="PROSITE" id="PS00894">
    <property type="entry name" value="HTH_DEOR_1"/>
    <property type="match status" value="1"/>
</dbReference>
<dbReference type="Proteomes" id="UP000198650">
    <property type="component" value="Unassembled WGS sequence"/>
</dbReference>
<dbReference type="PANTHER" id="PTHR30363">
    <property type="entry name" value="HTH-TYPE TRANSCRIPTIONAL REGULATOR SRLR-RELATED"/>
    <property type="match status" value="1"/>
</dbReference>
<dbReference type="STRING" id="186116.SAMN05192569_10136"/>
<dbReference type="InterPro" id="IPR001034">
    <property type="entry name" value="DeoR_HTH"/>
</dbReference>
<name>A0A1I0T500_9BACL</name>
<evidence type="ECO:0000256" key="1">
    <source>
        <dbReference type="ARBA" id="ARBA00023015"/>
    </source>
</evidence>
<dbReference type="InterPro" id="IPR036390">
    <property type="entry name" value="WH_DNA-bd_sf"/>
</dbReference>
<gene>
    <name evidence="5" type="ORF">SAMN05192569_10136</name>
</gene>
<organism evidence="5 6">
    <name type="scientific">Parageobacillus thermantarcticus</name>
    <dbReference type="NCBI Taxonomy" id="186116"/>
    <lineage>
        <taxon>Bacteria</taxon>
        <taxon>Bacillati</taxon>
        <taxon>Bacillota</taxon>
        <taxon>Bacilli</taxon>
        <taxon>Bacillales</taxon>
        <taxon>Anoxybacillaceae</taxon>
        <taxon>Parageobacillus</taxon>
    </lineage>
</organism>
<sequence length="252" mass="28042">MLIAQRHQKILDILEEKNAVTIEELKKYFSVSESTIRNDLRYLERINKLKRSHGGAIKIQKQEEIPFSQRSLIKKKEKEQIGKIASQFISPNETIFLDAGTTVMELAKNLPTDFEFNVVTSALNTALAASVYPNVSVHLVGGLLRPALQELVGPNAVEGIRKINAQKVFLGASGLSLERGVTENHIFSAEVKKAMVESAEQVFLLIDSEKIGKSFFVDLIPLDKVDVLITDSNISDEYYTTLSEIGIKVIKA</sequence>
<dbReference type="InterPro" id="IPR037171">
    <property type="entry name" value="NagB/RpiA_transferase-like"/>
</dbReference>
<dbReference type="PANTHER" id="PTHR30363:SF44">
    <property type="entry name" value="AGA OPERON TRANSCRIPTIONAL REPRESSOR-RELATED"/>
    <property type="match status" value="1"/>
</dbReference>
<dbReference type="Pfam" id="PF08220">
    <property type="entry name" value="HTH_DeoR"/>
    <property type="match status" value="1"/>
</dbReference>
<dbReference type="InterPro" id="IPR050313">
    <property type="entry name" value="Carb_Metab_HTH_regulators"/>
</dbReference>
<reference evidence="6" key="1">
    <citation type="submission" date="2016-10" db="EMBL/GenBank/DDBJ databases">
        <authorList>
            <person name="Varghese N."/>
            <person name="Submissions S."/>
        </authorList>
    </citation>
    <scope>NUCLEOTIDE SEQUENCE [LARGE SCALE GENOMIC DNA]</scope>
    <source>
        <strain evidence="6">M1</strain>
    </source>
</reference>
<dbReference type="RefSeq" id="WP_013401200.1">
    <property type="nucleotide sequence ID" value="NZ_FOJS01000013.1"/>
</dbReference>
<dbReference type="InterPro" id="IPR018356">
    <property type="entry name" value="Tscrpt_reg_HTH_DeoR_CS"/>
</dbReference>
<dbReference type="SUPFAM" id="SSF46785">
    <property type="entry name" value="Winged helix' DNA-binding domain"/>
    <property type="match status" value="1"/>
</dbReference>
<evidence type="ECO:0000259" key="4">
    <source>
        <dbReference type="PROSITE" id="PS51000"/>
    </source>
</evidence>
<dbReference type="InterPro" id="IPR036388">
    <property type="entry name" value="WH-like_DNA-bd_sf"/>
</dbReference>
<dbReference type="PRINTS" id="PR00037">
    <property type="entry name" value="HTHLACR"/>
</dbReference>
<evidence type="ECO:0000256" key="3">
    <source>
        <dbReference type="ARBA" id="ARBA00023163"/>
    </source>
</evidence>
<dbReference type="InterPro" id="IPR014036">
    <property type="entry name" value="DeoR-like_C"/>
</dbReference>
<keyword evidence="1" id="KW-0805">Transcription regulation</keyword>
<dbReference type="SUPFAM" id="SSF100950">
    <property type="entry name" value="NagB/RpiA/CoA transferase-like"/>
    <property type="match status" value="1"/>
</dbReference>
<evidence type="ECO:0000256" key="2">
    <source>
        <dbReference type="ARBA" id="ARBA00023125"/>
    </source>
</evidence>
<dbReference type="SMART" id="SM01134">
    <property type="entry name" value="DeoRC"/>
    <property type="match status" value="1"/>
</dbReference>
<dbReference type="AlphaFoldDB" id="A0A1I0T500"/>
<accession>A0A1I0T500</accession>
<protein>
    <submittedName>
        <fullName evidence="5">Transcriptional regulator, DeoR family</fullName>
    </submittedName>
</protein>
<dbReference type="Pfam" id="PF00455">
    <property type="entry name" value="DeoRC"/>
    <property type="match status" value="1"/>
</dbReference>
<dbReference type="GO" id="GO:0003700">
    <property type="term" value="F:DNA-binding transcription factor activity"/>
    <property type="evidence" value="ECO:0007669"/>
    <property type="project" value="InterPro"/>
</dbReference>
<dbReference type="EMBL" id="FOJS01000013">
    <property type="protein sequence ID" value="SFA46780.1"/>
    <property type="molecule type" value="Genomic_DNA"/>
</dbReference>
<dbReference type="SMART" id="SM00420">
    <property type="entry name" value="HTH_DEOR"/>
    <property type="match status" value="1"/>
</dbReference>
<feature type="domain" description="HTH deoR-type" evidence="4">
    <location>
        <begin position="3"/>
        <end position="58"/>
    </location>
</feature>
<evidence type="ECO:0000313" key="6">
    <source>
        <dbReference type="Proteomes" id="UP000198650"/>
    </source>
</evidence>
<dbReference type="GO" id="GO:0003677">
    <property type="term" value="F:DNA binding"/>
    <property type="evidence" value="ECO:0007669"/>
    <property type="project" value="UniProtKB-KW"/>
</dbReference>
<evidence type="ECO:0000313" key="5">
    <source>
        <dbReference type="EMBL" id="SFA46780.1"/>
    </source>
</evidence>
<dbReference type="PROSITE" id="PS51000">
    <property type="entry name" value="HTH_DEOR_2"/>
    <property type="match status" value="1"/>
</dbReference>
<keyword evidence="3" id="KW-0804">Transcription</keyword>